<name>A0A6N4W4W6_9MYCO</name>
<organism evidence="1 2">
    <name type="scientific">Mycolicibacterium anyangense</name>
    <dbReference type="NCBI Taxonomy" id="1431246"/>
    <lineage>
        <taxon>Bacteria</taxon>
        <taxon>Bacillati</taxon>
        <taxon>Actinomycetota</taxon>
        <taxon>Actinomycetes</taxon>
        <taxon>Mycobacteriales</taxon>
        <taxon>Mycobacteriaceae</taxon>
        <taxon>Mycolicibacterium</taxon>
    </lineage>
</organism>
<keyword evidence="2" id="KW-1185">Reference proteome</keyword>
<reference evidence="1 2" key="1">
    <citation type="journal article" date="2019" name="Emerg. Microbes Infect.">
        <title>Comprehensive subspecies identification of 175 nontuberculous mycobacteria species based on 7547 genomic profiles.</title>
        <authorList>
            <person name="Matsumoto Y."/>
            <person name="Kinjo T."/>
            <person name="Motooka D."/>
            <person name="Nabeya D."/>
            <person name="Jung N."/>
            <person name="Uechi K."/>
            <person name="Horii T."/>
            <person name="Iida T."/>
            <person name="Fujita J."/>
            <person name="Nakamura S."/>
        </authorList>
    </citation>
    <scope>NUCLEOTIDE SEQUENCE [LARGE SCALE GENOMIC DNA]</scope>
    <source>
        <strain evidence="1 2">JCM 30275</strain>
    </source>
</reference>
<dbReference type="AlphaFoldDB" id="A0A6N4W4W6"/>
<dbReference type="Proteomes" id="UP000467249">
    <property type="component" value="Chromosome"/>
</dbReference>
<dbReference type="EMBL" id="AP022620">
    <property type="protein sequence ID" value="BBZ76049.1"/>
    <property type="molecule type" value="Genomic_DNA"/>
</dbReference>
<dbReference type="KEGG" id="many:MANY_13860"/>
<protein>
    <submittedName>
        <fullName evidence="1">Uncharacterized protein</fullName>
    </submittedName>
</protein>
<proteinExistence type="predicted"/>
<sequence>MDHNGTYKVGTDIVAGTYTSAGPVDGDRCYWKRIGGPDGATTLDNALSAKQQVVQIEPTDTAFKTNGCQPWQLTDAPPPGENPPWLSGIQLRHYLDVINGLSGASGNGTVPTS</sequence>
<evidence type="ECO:0000313" key="2">
    <source>
        <dbReference type="Proteomes" id="UP000467249"/>
    </source>
</evidence>
<gene>
    <name evidence="1" type="ORF">MANY_13860</name>
</gene>
<accession>A0A6N4W4W6</accession>
<evidence type="ECO:0000313" key="1">
    <source>
        <dbReference type="EMBL" id="BBZ76049.1"/>
    </source>
</evidence>